<sequence>MSLSSKTSRFVSLLVVMALLMTLVVQMPVKAAPAAYFTFPAYSSTPDGAKSNPVNSNIISEFRATFSQTVPTTLSYTVQQMVLDSGNQWVENGTPSQYPNATPVKSGPTGQEFTLSNVQLFVGMNKITITTPNGVEGICYVYYDNAPVIHSITINDGVPLNSTSPVYVNNATQFFIIQTENADAVSVNGVNATAYGQNSFSISNFALTPGLNTLIIQATSNTRLYEIKRSIIYIDGPGAMYNVFMQSDANNAANDAVQIDGGNVVSSANGLPLGLKGEIAIPASSGIDPAMQFTQIDLIRDNVGVFSIPTSDPQLAGKITISTPVDDGRGHKIYTYFIDLSAVTASAGWPINTNGTYRFTLNGDYYDGGTQRQPFSSMVSFTYKDSSKASIANVQQIFGVDPSNNTGGTAGYFSSSISNLPIYALVSVQNNAGDFTPSVSVTQDGVTKTLVSGTDYVVFDPNTTPGQGSKKIRINSLPFTGSMTLNFSIQDGSNIDNYLPISINYTPVPSIVLYGIYDGDNYTLPTLPNFTGKLFNFVTNAEKQSIVVRVNGIAVHANIDITNSTFSVVNADSTNPNQLTNILAQGPNEVVVSGTAQGIPVETRITVYYYTDDAPDIKKPYPVPVVTTGTKNISDPDQKFVQDASVTDTYNTTEKTADILIGTADTDKLIVMLDGEQFFVISFNSDGSIQTPLPMTVDGIQITTESRLPGYFRITNLPLNMGANSIVVKATKGPVSTSVPLTVVRSNAPYQILSPVLPQERVINQNFLKVEISAEGADSVIVGKDTVLEKVTENNTEYFTGTIYDLKKGSNTIEYTIIIGENEIEDEFEVVYANSNTIGAQYSEQIGSRGKIDMFNKAVSIQFPKGTMLTPVNDTTQKVELFDSQRVLAGIADPVDGRTKKTVSHLGSISEIHTMGNFMSSMLTVPYHFGYASNLYWIDAGYYDSTQPGYVQQNGMHPYYGQELQITNPNGNNTTYNIWNRQGNYWLKPTVRGTITLQYDSNIRDVAANQLSIWRFGYDQDARSMKWTNIGGKVNAKSHTITASMDQFGYYAVFYNNFGFDDTQNHGFARDDMEIVFAKGIMNSKSGGEFGAYEPTTRGEFAQALVKVLDIPLDYDPNNRLFYDVPPYIYASPYWDYRYIETAGQNGFVRGVGIQQFAPDSPVTREQAAIMIAYAMNLKMNTNYDAAKTKLDKVFTDSGTINYYARAAVEAVYSKKLMQGKLVPNSDPEQDPLLIFDPTARITRAETAKLLVNLMRANKLL</sequence>
<dbReference type="Proteomes" id="UP001596250">
    <property type="component" value="Unassembled WGS sequence"/>
</dbReference>
<feature type="domain" description="SLH" evidence="1">
    <location>
        <begin position="1192"/>
        <end position="1261"/>
    </location>
</feature>
<gene>
    <name evidence="2" type="ORF">ACFPXP_03435</name>
</gene>
<dbReference type="Pfam" id="PF00395">
    <property type="entry name" value="SLH"/>
    <property type="match status" value="2"/>
</dbReference>
<comment type="caution">
    <text evidence="2">The sequence shown here is derived from an EMBL/GenBank/DDBJ whole genome shotgun (WGS) entry which is preliminary data.</text>
</comment>
<proteinExistence type="predicted"/>
<reference evidence="3" key="1">
    <citation type="journal article" date="2019" name="Int. J. Syst. Evol. Microbiol.">
        <title>The Global Catalogue of Microorganisms (GCM) 10K type strain sequencing project: providing services to taxonomists for standard genome sequencing and annotation.</title>
        <authorList>
            <consortium name="The Broad Institute Genomics Platform"/>
            <consortium name="The Broad Institute Genome Sequencing Center for Infectious Disease"/>
            <person name="Wu L."/>
            <person name="Ma J."/>
        </authorList>
    </citation>
    <scope>NUCLEOTIDE SEQUENCE [LARGE SCALE GENOMIC DNA]</scope>
    <source>
        <strain evidence="3">CCM 8749</strain>
    </source>
</reference>
<evidence type="ECO:0000259" key="1">
    <source>
        <dbReference type="PROSITE" id="PS51272"/>
    </source>
</evidence>
<feature type="domain" description="SLH" evidence="1">
    <location>
        <begin position="1056"/>
        <end position="1119"/>
    </location>
</feature>
<dbReference type="InterPro" id="IPR001119">
    <property type="entry name" value="SLH_dom"/>
</dbReference>
<keyword evidence="3" id="KW-1185">Reference proteome</keyword>
<organism evidence="2 3">
    <name type="scientific">Marinicrinis lubricantis</name>
    <dbReference type="NCBI Taxonomy" id="2086470"/>
    <lineage>
        <taxon>Bacteria</taxon>
        <taxon>Bacillati</taxon>
        <taxon>Bacillota</taxon>
        <taxon>Bacilli</taxon>
        <taxon>Bacillales</taxon>
        <taxon>Paenibacillaceae</taxon>
    </lineage>
</organism>
<dbReference type="PROSITE" id="PS51272">
    <property type="entry name" value="SLH"/>
    <property type="match status" value="3"/>
</dbReference>
<name>A0ABW1IKA8_9BACL</name>
<evidence type="ECO:0000313" key="2">
    <source>
        <dbReference type="EMBL" id="MFC5985488.1"/>
    </source>
</evidence>
<protein>
    <submittedName>
        <fullName evidence="2">S-layer homology domain-containing protein</fullName>
    </submittedName>
</protein>
<dbReference type="RefSeq" id="WP_379892374.1">
    <property type="nucleotide sequence ID" value="NZ_CBCSCT010000009.1"/>
</dbReference>
<feature type="domain" description="SLH" evidence="1">
    <location>
        <begin position="1123"/>
        <end position="1186"/>
    </location>
</feature>
<dbReference type="EMBL" id="JBHSQV010000027">
    <property type="protein sequence ID" value="MFC5985488.1"/>
    <property type="molecule type" value="Genomic_DNA"/>
</dbReference>
<evidence type="ECO:0000313" key="3">
    <source>
        <dbReference type="Proteomes" id="UP001596250"/>
    </source>
</evidence>
<accession>A0ABW1IKA8</accession>